<feature type="compositionally biased region" description="Basic and acidic residues" evidence="11">
    <location>
        <begin position="36"/>
        <end position="50"/>
    </location>
</feature>
<reference evidence="14" key="2">
    <citation type="submission" date="2023-05" db="EMBL/GenBank/DDBJ databases">
        <authorList>
            <consortium name="Lawrence Berkeley National Laboratory"/>
            <person name="Steindorff A."/>
            <person name="Hensen N."/>
            <person name="Bonometti L."/>
            <person name="Westerberg I."/>
            <person name="Brannstrom I.O."/>
            <person name="Guillou S."/>
            <person name="Cros-Aarteil S."/>
            <person name="Calhoun S."/>
            <person name="Haridas S."/>
            <person name="Kuo A."/>
            <person name="Mondo S."/>
            <person name="Pangilinan J."/>
            <person name="Riley R."/>
            <person name="Labutti K."/>
            <person name="Andreopoulos B."/>
            <person name="Lipzen A."/>
            <person name="Chen C."/>
            <person name="Yanf M."/>
            <person name="Daum C."/>
            <person name="Ng V."/>
            <person name="Clum A."/>
            <person name="Ohm R."/>
            <person name="Martin F."/>
            <person name="Silar P."/>
            <person name="Natvig D."/>
            <person name="Lalanne C."/>
            <person name="Gautier V."/>
            <person name="Ament-Velasquez S.L."/>
            <person name="Kruys A."/>
            <person name="Hutchinson M.I."/>
            <person name="Powell A.J."/>
            <person name="Barry K."/>
            <person name="Miller A.N."/>
            <person name="Grigoriev I.V."/>
            <person name="Debuchy R."/>
            <person name="Gladieux P."/>
            <person name="Thoren M.H."/>
            <person name="Johannesson H."/>
        </authorList>
    </citation>
    <scope>NUCLEOTIDE SEQUENCE</scope>
    <source>
        <strain evidence="14">PSN243</strain>
    </source>
</reference>
<evidence type="ECO:0000256" key="11">
    <source>
        <dbReference type="SAM" id="MobiDB-lite"/>
    </source>
</evidence>
<evidence type="ECO:0000256" key="6">
    <source>
        <dbReference type="ARBA" id="ARBA00022824"/>
    </source>
</evidence>
<feature type="compositionally biased region" description="Basic and acidic residues" evidence="11">
    <location>
        <begin position="1020"/>
        <end position="1030"/>
    </location>
</feature>
<evidence type="ECO:0000256" key="8">
    <source>
        <dbReference type="ARBA" id="ARBA00023128"/>
    </source>
</evidence>
<feature type="compositionally biased region" description="Acidic residues" evidence="11">
    <location>
        <begin position="997"/>
        <end position="1009"/>
    </location>
</feature>
<evidence type="ECO:0000256" key="7">
    <source>
        <dbReference type="ARBA" id="ARBA00022989"/>
    </source>
</evidence>
<keyword evidence="7 12" id="KW-1133">Transmembrane helix</keyword>
<dbReference type="InterPro" id="IPR052374">
    <property type="entry name" value="SERAC1"/>
</dbReference>
<sequence>MENEGQAGKAEAVERVRQISDGDSVAVQRQATAPDETSRIDMAGDHRGDDVGNGSDAAKKEGLTWSPSAGANQADLEPGFAHIDGDIEGTGYNETKVDVITVPCPGADPVQTWASDPLPDDYFGSPSYSDLRRLPTVARLAADAILSPAIDRPLPKAGHMWVRQGIRRSANTARVLLYRHRALVDGINLEILARDLLDQVQKQRQGTRPSRPIFFIAHSIGGLVVKLALLLASKLPEYREIKYNCHGVAFFATPHRGSSYMSMKNLKESIRQLLRLQRSLPKSLSDEIRVGHPSLFRMQDEFVELASELRIWSLYETIDSELSGLGNSRSVEVQFGAPLVSIKSALLELRHEDVFAVESDHAHLASFGLNNTKTMATFLEDFTGAILKAKKLSAYIHTPLRLKDHVKVEVIGFYEDPDAEMESTIRLYATKYHLGEFLVKGPEKCLAERLNRVVVKRRTTSLVGSRTSGEASSGLNVFDNAQKAWQANPIETLDSQLSVDPDSPDSPNIIVTSASTRPSISLQGHPFPIAARGGQAHSESAPALPTLYNRPSSSHSIVSTASTASTASEPAIGLSNIDVAAFPRPDFRESDLTAKQREEMLKARFVIRDPTAGFSRPDPKLRKFMWIHTPFTNPSWVRNIFDKLSETQNHNFSRLFNYDNWESKHIHSSHSQAQPSYAKPSCSWITSDTPASPWVPSSFGGRVSPGVTPNCLYVYFPYLHFDTYQSIVRRRNLIKRRLHHGRATPVPQDIAELESLESRVLWEYLGYDPPINCRRTLDQFGYPSLQDTHARDDDQMLYKLTKAPPLPPHFRLTERESGAARTAPSSLRSMHAKDSEADDEDGCGTSDDETEYEEETDLRDGNLLMVDQLWLWAIDTTTLATFFPKRESDPREGTLFQQADLRNSVYNELNGDLTGRTENALELAAFIVFHAVTVFLDRSSVCGLLAAVSTEIADGCYQHPDLEVFRIFEEAIGLLAERMTLNMKHFRLQAFKAAGSDSEEEEEEEEEENSPAAIKRRHKRELEKAERENRENTSALLQLMDLDDELNQLSKLFETQESVIKTMKTIYTSKELRDITGNGQYYLEEALEYLDEYKQQAKDMLKRVDTVRKDYEKMLEMAQRQAQVDEVRWSRVQTELASSQNLSVMIFTTFTVIFLPLSFFTGLFGMNTSDWPEDNLPTLREIGQISLPTSIGLIILALIAAYNWRAQALVKSIFVNAKRGLYKGIAMLGRLEPKSVRNKKKRRKAEEKRRRKAEMARKEKDMSYDFWATVKQGRTTAYEIPHLNRHGA</sequence>
<feature type="region of interest" description="Disordered" evidence="11">
    <location>
        <begin position="806"/>
        <end position="857"/>
    </location>
</feature>
<feature type="transmembrane region" description="Helical" evidence="12">
    <location>
        <begin position="1144"/>
        <end position="1165"/>
    </location>
</feature>
<dbReference type="InterPro" id="IPR045863">
    <property type="entry name" value="CorA_TM1_TM2"/>
</dbReference>
<comment type="similarity">
    <text evidence="4">Belongs to the putative lipase ROG1 family.</text>
</comment>
<dbReference type="SUPFAM" id="SSF53474">
    <property type="entry name" value="alpha/beta-Hydrolases"/>
    <property type="match status" value="1"/>
</dbReference>
<feature type="compositionally biased region" description="Basic and acidic residues" evidence="11">
    <location>
        <begin position="11"/>
        <end position="20"/>
    </location>
</feature>
<feature type="coiled-coil region" evidence="10">
    <location>
        <begin position="1083"/>
        <end position="1121"/>
    </location>
</feature>
<feature type="domain" description="DUF676" evidence="13">
    <location>
        <begin position="192"/>
        <end position="274"/>
    </location>
</feature>
<dbReference type="GO" id="GO:0046873">
    <property type="term" value="F:metal ion transmembrane transporter activity"/>
    <property type="evidence" value="ECO:0007669"/>
    <property type="project" value="InterPro"/>
</dbReference>
<evidence type="ECO:0000256" key="3">
    <source>
        <dbReference type="ARBA" id="ARBA00004240"/>
    </source>
</evidence>
<dbReference type="GO" id="GO:0005783">
    <property type="term" value="C:endoplasmic reticulum"/>
    <property type="evidence" value="ECO:0007669"/>
    <property type="project" value="UniProtKB-SubCell"/>
</dbReference>
<protein>
    <submittedName>
        <fullName evidence="14">Protein SERAC1</fullName>
    </submittedName>
</protein>
<evidence type="ECO:0000313" key="15">
    <source>
        <dbReference type="Proteomes" id="UP001321760"/>
    </source>
</evidence>
<dbReference type="Pfam" id="PF01544">
    <property type="entry name" value="CorA"/>
    <property type="match status" value="1"/>
</dbReference>
<evidence type="ECO:0000259" key="13">
    <source>
        <dbReference type="Pfam" id="PF05057"/>
    </source>
</evidence>
<evidence type="ECO:0000256" key="12">
    <source>
        <dbReference type="SAM" id="Phobius"/>
    </source>
</evidence>
<dbReference type="InterPro" id="IPR002523">
    <property type="entry name" value="MgTranspt_CorA/ZnTranspt_ZntB"/>
</dbReference>
<dbReference type="Gene3D" id="3.40.50.1820">
    <property type="entry name" value="alpha/beta hydrolase"/>
    <property type="match status" value="1"/>
</dbReference>
<evidence type="ECO:0000256" key="1">
    <source>
        <dbReference type="ARBA" id="ARBA00004141"/>
    </source>
</evidence>
<evidence type="ECO:0000256" key="9">
    <source>
        <dbReference type="ARBA" id="ARBA00023136"/>
    </source>
</evidence>
<dbReference type="InterPro" id="IPR007751">
    <property type="entry name" value="DUF676_lipase-like"/>
</dbReference>
<feature type="region of interest" description="Disordered" evidence="11">
    <location>
        <begin position="994"/>
        <end position="1030"/>
    </location>
</feature>
<reference evidence="14" key="1">
    <citation type="journal article" date="2023" name="Mol. Phylogenet. Evol.">
        <title>Genome-scale phylogeny and comparative genomics of the fungal order Sordariales.</title>
        <authorList>
            <person name="Hensen N."/>
            <person name="Bonometti L."/>
            <person name="Westerberg I."/>
            <person name="Brannstrom I.O."/>
            <person name="Guillou S."/>
            <person name="Cros-Aarteil S."/>
            <person name="Calhoun S."/>
            <person name="Haridas S."/>
            <person name="Kuo A."/>
            <person name="Mondo S."/>
            <person name="Pangilinan J."/>
            <person name="Riley R."/>
            <person name="LaButti K."/>
            <person name="Andreopoulos B."/>
            <person name="Lipzen A."/>
            <person name="Chen C."/>
            <person name="Yan M."/>
            <person name="Daum C."/>
            <person name="Ng V."/>
            <person name="Clum A."/>
            <person name="Steindorff A."/>
            <person name="Ohm R.A."/>
            <person name="Martin F."/>
            <person name="Silar P."/>
            <person name="Natvig D.O."/>
            <person name="Lalanne C."/>
            <person name="Gautier V."/>
            <person name="Ament-Velasquez S.L."/>
            <person name="Kruys A."/>
            <person name="Hutchinson M.I."/>
            <person name="Powell A.J."/>
            <person name="Barry K."/>
            <person name="Miller A.N."/>
            <person name="Grigoriev I.V."/>
            <person name="Debuchy R."/>
            <person name="Gladieux P."/>
            <person name="Hiltunen Thoren M."/>
            <person name="Johannesson H."/>
        </authorList>
    </citation>
    <scope>NUCLEOTIDE SEQUENCE</scope>
    <source>
        <strain evidence="14">PSN243</strain>
    </source>
</reference>
<evidence type="ECO:0000256" key="5">
    <source>
        <dbReference type="ARBA" id="ARBA00022692"/>
    </source>
</evidence>
<keyword evidence="6" id="KW-0256">Endoplasmic reticulum</keyword>
<keyword evidence="8" id="KW-0496">Mitochondrion</keyword>
<organism evidence="14 15">
    <name type="scientific">Podospora aff. communis PSN243</name>
    <dbReference type="NCBI Taxonomy" id="3040156"/>
    <lineage>
        <taxon>Eukaryota</taxon>
        <taxon>Fungi</taxon>
        <taxon>Dikarya</taxon>
        <taxon>Ascomycota</taxon>
        <taxon>Pezizomycotina</taxon>
        <taxon>Sordariomycetes</taxon>
        <taxon>Sordariomycetidae</taxon>
        <taxon>Sordariales</taxon>
        <taxon>Podosporaceae</taxon>
        <taxon>Podospora</taxon>
    </lineage>
</organism>
<comment type="caution">
    <text evidence="14">The sequence shown here is derived from an EMBL/GenBank/DDBJ whole genome shotgun (WGS) entry which is preliminary data.</text>
</comment>
<dbReference type="PANTHER" id="PTHR48182">
    <property type="entry name" value="PROTEIN SERAC1"/>
    <property type="match status" value="1"/>
</dbReference>
<keyword evidence="5 12" id="KW-0812">Transmembrane</keyword>
<evidence type="ECO:0000256" key="2">
    <source>
        <dbReference type="ARBA" id="ARBA00004173"/>
    </source>
</evidence>
<feature type="compositionally biased region" description="Basic and acidic residues" evidence="11">
    <location>
        <begin position="1244"/>
        <end position="1259"/>
    </location>
</feature>
<feature type="transmembrane region" description="Helical" evidence="12">
    <location>
        <begin position="1185"/>
        <end position="1204"/>
    </location>
</feature>
<dbReference type="EMBL" id="MU865918">
    <property type="protein sequence ID" value="KAK4454100.1"/>
    <property type="molecule type" value="Genomic_DNA"/>
</dbReference>
<comment type="subcellular location">
    <subcellularLocation>
        <location evidence="3">Endoplasmic reticulum</location>
    </subcellularLocation>
    <subcellularLocation>
        <location evidence="1">Membrane</location>
        <topology evidence="1">Multi-pass membrane protein</topology>
    </subcellularLocation>
    <subcellularLocation>
        <location evidence="2">Mitochondrion</location>
    </subcellularLocation>
</comment>
<accession>A0AAV9H2D2</accession>
<evidence type="ECO:0000256" key="4">
    <source>
        <dbReference type="ARBA" id="ARBA00007920"/>
    </source>
</evidence>
<dbReference type="SUPFAM" id="SSF144083">
    <property type="entry name" value="Magnesium transport protein CorA, transmembrane region"/>
    <property type="match status" value="1"/>
</dbReference>
<evidence type="ECO:0000256" key="10">
    <source>
        <dbReference type="SAM" id="Coils"/>
    </source>
</evidence>
<dbReference type="Proteomes" id="UP001321760">
    <property type="component" value="Unassembled WGS sequence"/>
</dbReference>
<evidence type="ECO:0000313" key="14">
    <source>
        <dbReference type="EMBL" id="KAK4454100.1"/>
    </source>
</evidence>
<dbReference type="Gene3D" id="1.20.58.340">
    <property type="entry name" value="Magnesium transport protein CorA, transmembrane region"/>
    <property type="match status" value="1"/>
</dbReference>
<dbReference type="GO" id="GO:0016020">
    <property type="term" value="C:membrane"/>
    <property type="evidence" value="ECO:0007669"/>
    <property type="project" value="UniProtKB-SubCell"/>
</dbReference>
<keyword evidence="10" id="KW-0175">Coiled coil</keyword>
<dbReference type="GO" id="GO:0005739">
    <property type="term" value="C:mitochondrion"/>
    <property type="evidence" value="ECO:0007669"/>
    <property type="project" value="UniProtKB-SubCell"/>
</dbReference>
<keyword evidence="15" id="KW-1185">Reference proteome</keyword>
<feature type="region of interest" description="Disordered" evidence="11">
    <location>
        <begin position="1236"/>
        <end position="1259"/>
    </location>
</feature>
<dbReference type="Pfam" id="PF05057">
    <property type="entry name" value="DUF676"/>
    <property type="match status" value="1"/>
</dbReference>
<feature type="region of interest" description="Disordered" evidence="11">
    <location>
        <begin position="1"/>
        <end position="76"/>
    </location>
</feature>
<proteinExistence type="inferred from homology"/>
<dbReference type="InterPro" id="IPR029058">
    <property type="entry name" value="AB_hydrolase_fold"/>
</dbReference>
<dbReference type="PANTHER" id="PTHR48182:SF2">
    <property type="entry name" value="PROTEIN SERAC1"/>
    <property type="match status" value="1"/>
</dbReference>
<feature type="compositionally biased region" description="Acidic residues" evidence="11">
    <location>
        <begin position="836"/>
        <end position="857"/>
    </location>
</feature>
<name>A0AAV9H2D2_9PEZI</name>
<keyword evidence="9 12" id="KW-0472">Membrane</keyword>
<gene>
    <name evidence="14" type="ORF">QBC34DRAFT_177288</name>
</gene>